<keyword evidence="5" id="KW-1185">Reference proteome</keyword>
<dbReference type="GO" id="GO:0019878">
    <property type="term" value="P:lysine biosynthetic process via aminoadipic acid"/>
    <property type="evidence" value="ECO:0007669"/>
    <property type="project" value="TreeGrafter"/>
</dbReference>
<dbReference type="AlphaFoldDB" id="A0A3M9NFT9"/>
<protein>
    <submittedName>
        <fullName evidence="4">4'-phosphopantetheinyl transferase superfamily protein</fullName>
    </submittedName>
</protein>
<dbReference type="GO" id="GO:0005829">
    <property type="term" value="C:cytosol"/>
    <property type="evidence" value="ECO:0007669"/>
    <property type="project" value="TreeGrafter"/>
</dbReference>
<name>A0A3M9NFT9_9BACT</name>
<dbReference type="InterPro" id="IPR037143">
    <property type="entry name" value="4-PPantetheinyl_Trfase_dom_sf"/>
</dbReference>
<dbReference type="InterPro" id="IPR050559">
    <property type="entry name" value="P-Pant_transferase_sf"/>
</dbReference>
<reference evidence="4 5" key="1">
    <citation type="submission" date="2018-11" db="EMBL/GenBank/DDBJ databases">
        <title>Draft genome sequence of Ferruginibacter sp. BO-59.</title>
        <authorList>
            <person name="Im W.T."/>
        </authorList>
    </citation>
    <scope>NUCLEOTIDE SEQUENCE [LARGE SCALE GENOMIC DNA]</scope>
    <source>
        <strain evidence="4 5">BO-59</strain>
    </source>
</reference>
<evidence type="ECO:0000259" key="3">
    <source>
        <dbReference type="Pfam" id="PF01648"/>
    </source>
</evidence>
<gene>
    <name evidence="4" type="ORF">EFY79_10055</name>
</gene>
<evidence type="ECO:0000256" key="2">
    <source>
        <dbReference type="ARBA" id="ARBA00022679"/>
    </source>
</evidence>
<dbReference type="Pfam" id="PF01648">
    <property type="entry name" value="ACPS"/>
    <property type="match status" value="1"/>
</dbReference>
<proteinExistence type="inferred from homology"/>
<dbReference type="GO" id="GO:0000287">
    <property type="term" value="F:magnesium ion binding"/>
    <property type="evidence" value="ECO:0007669"/>
    <property type="project" value="InterPro"/>
</dbReference>
<dbReference type="PANTHER" id="PTHR12215">
    <property type="entry name" value="PHOSPHOPANTETHEINE TRANSFERASE"/>
    <property type="match status" value="1"/>
</dbReference>
<dbReference type="GO" id="GO:0008897">
    <property type="term" value="F:holo-[acyl-carrier-protein] synthase activity"/>
    <property type="evidence" value="ECO:0007669"/>
    <property type="project" value="InterPro"/>
</dbReference>
<dbReference type="OrthoDB" id="1190494at2"/>
<feature type="domain" description="4'-phosphopantetheinyl transferase" evidence="3">
    <location>
        <begin position="101"/>
        <end position="166"/>
    </location>
</feature>
<dbReference type="Proteomes" id="UP000267223">
    <property type="component" value="Unassembled WGS sequence"/>
</dbReference>
<dbReference type="SUPFAM" id="SSF56214">
    <property type="entry name" value="4'-phosphopantetheinyl transferase"/>
    <property type="match status" value="2"/>
</dbReference>
<keyword evidence="2 4" id="KW-0808">Transferase</keyword>
<dbReference type="InterPro" id="IPR008278">
    <property type="entry name" value="4-PPantetheinyl_Trfase_dom"/>
</dbReference>
<dbReference type="PANTHER" id="PTHR12215:SF10">
    <property type="entry name" value="L-AMINOADIPATE-SEMIALDEHYDE DEHYDROGENASE-PHOSPHOPANTETHEINYL TRANSFERASE"/>
    <property type="match status" value="1"/>
</dbReference>
<organism evidence="4 5">
    <name type="scientific">Hanamia caeni</name>
    <dbReference type="NCBI Taxonomy" id="2294116"/>
    <lineage>
        <taxon>Bacteria</taxon>
        <taxon>Pseudomonadati</taxon>
        <taxon>Bacteroidota</taxon>
        <taxon>Chitinophagia</taxon>
        <taxon>Chitinophagales</taxon>
        <taxon>Chitinophagaceae</taxon>
        <taxon>Hanamia</taxon>
    </lineage>
</organism>
<dbReference type="RefSeq" id="WP_123120580.1">
    <property type="nucleotide sequence ID" value="NZ_RJJR01000007.1"/>
</dbReference>
<evidence type="ECO:0000313" key="4">
    <source>
        <dbReference type="EMBL" id="RNI36662.1"/>
    </source>
</evidence>
<evidence type="ECO:0000313" key="5">
    <source>
        <dbReference type="Proteomes" id="UP000267223"/>
    </source>
</evidence>
<comment type="caution">
    <text evidence="4">The sequence shown here is derived from an EMBL/GenBank/DDBJ whole genome shotgun (WGS) entry which is preliminary data.</text>
</comment>
<dbReference type="Gene3D" id="3.90.470.20">
    <property type="entry name" value="4'-phosphopantetheinyl transferase domain"/>
    <property type="match status" value="1"/>
</dbReference>
<comment type="similarity">
    <text evidence="1">Belongs to the P-Pant transferase superfamily. Gsp/Sfp/HetI/AcpT family.</text>
</comment>
<sequence>MPLFYQHNINQHTKLAVWKIAEPEIFFLEKVSLQKEITHMHKRLQHLAGRYLLQILYPRFPVELIEIAESKKPFLPEQNLHFSISHCGDFAAAIISKDKLVGIDVETVCAKIENIKHKFLSAAELEIVATAGQQLSIKDYVFLTLFWSVKETIFKWDGKGKIDFKKNMTIQNFSFKNDEGFVEARFEHGQPVLLKINFKFFENLCLTWVY</sequence>
<accession>A0A3M9NFT9</accession>
<evidence type="ECO:0000256" key="1">
    <source>
        <dbReference type="ARBA" id="ARBA00010990"/>
    </source>
</evidence>
<dbReference type="EMBL" id="RJJR01000007">
    <property type="protein sequence ID" value="RNI36662.1"/>
    <property type="molecule type" value="Genomic_DNA"/>
</dbReference>